<dbReference type="RefSeq" id="WP_337334182.1">
    <property type="nucleotide sequence ID" value="NZ_JBBDHC010000002.1"/>
</dbReference>
<evidence type="ECO:0000256" key="5">
    <source>
        <dbReference type="SAM" id="MobiDB-lite"/>
    </source>
</evidence>
<dbReference type="EMBL" id="JBBDHC010000002">
    <property type="protein sequence ID" value="MEJ1248466.1"/>
    <property type="molecule type" value="Genomic_DNA"/>
</dbReference>
<dbReference type="InterPro" id="IPR000673">
    <property type="entry name" value="Sig_transdc_resp-reg_Me-estase"/>
</dbReference>
<dbReference type="GO" id="GO:0008984">
    <property type="term" value="F:protein-glutamate methylesterase activity"/>
    <property type="evidence" value="ECO:0007669"/>
    <property type="project" value="UniProtKB-EC"/>
</dbReference>
<keyword evidence="4" id="KW-0145">Chemotaxis</keyword>
<feature type="active site" evidence="4">
    <location>
        <position position="636"/>
    </location>
</feature>
<evidence type="ECO:0000256" key="3">
    <source>
        <dbReference type="ARBA" id="ARBA00048267"/>
    </source>
</evidence>
<organism evidence="7 8">
    <name type="scientific">Denitratimonas tolerans</name>
    <dbReference type="NCBI Taxonomy" id="1338420"/>
    <lineage>
        <taxon>Bacteria</taxon>
        <taxon>Pseudomonadati</taxon>
        <taxon>Pseudomonadota</taxon>
        <taxon>Gammaproteobacteria</taxon>
        <taxon>Lysobacterales</taxon>
        <taxon>Lysobacteraceae</taxon>
        <taxon>Denitratimonas</taxon>
    </lineage>
</organism>
<feature type="compositionally biased region" description="Basic and acidic residues" evidence="5">
    <location>
        <begin position="305"/>
        <end position="316"/>
    </location>
</feature>
<sequence length="693" mass="71019">MAISAESCRVALLGRDDGARRQLRDALQELGASIAFEGEPSAAPGPSALGGALNVVIVNLEEGLDDTLDHLQAVLDDPEINVVFNDADVSRSLEGWDLARWARHLAAKVLGHGETMPPVPEGAGRLREPVSLFPDPGAVPTPAELVPEPDVTPFIDEALDISGTVPVDALPEVPELSRADTGEFSEEFTAAPAGAREPPQGAGAALDIDFDLLSDALSLADAPAPELLAPTPGAVDAAVLADEALGDAQIERALALDAEAPARETSSPDAEMVLAATEELAEFNWDFGEEAPSDAPAPAVGQDGSRSDGTGDRGGPEHSGSIEFADPASRESTAQEDAAAPGMGFDAEAWSLDDGAGENDADSAGALDDEVAALAAQLDAFETTDNGAALEELDFSAFDAPAGIDASAPVAAANAEPASAARVPVAGGGLELALASLDEGVTLAESDSATGAEAKPTYDFGDLDKFSLEPIEEEEVDPLMVAMGLVEAPASAVDTATAATAADASPLGHVFVLGASIGGPDAVRIFLSELPANLPAVFLLVQHLESGYFERLAQQLQKASALLVRIASAAVPAKKGEVLVIPATEHVVLEADGSVVARPHEKPPRYTPSIDTVLQDVADRFGSKATAIIFSGMAGDAVEGAAYLTTKGGEVWAQDPESCVVSSMVDGARARGVVEFTGSPRELAQRCVARVAR</sequence>
<dbReference type="PANTHER" id="PTHR42872">
    <property type="entry name" value="PROTEIN-GLUTAMATE METHYLESTERASE/PROTEIN-GLUTAMINE GLUTAMINASE"/>
    <property type="match status" value="1"/>
</dbReference>
<feature type="active site" evidence="4">
    <location>
        <position position="516"/>
    </location>
</feature>
<protein>
    <recommendedName>
        <fullName evidence="2">protein-glutamate methylesterase</fullName>
        <ecNumber evidence="2">3.1.1.61</ecNumber>
    </recommendedName>
</protein>
<feature type="region of interest" description="Disordered" evidence="5">
    <location>
        <begin position="288"/>
        <end position="339"/>
    </location>
</feature>
<dbReference type="EC" id="3.1.1.61" evidence="2"/>
<gene>
    <name evidence="7" type="ORF">WB794_02070</name>
</gene>
<dbReference type="GO" id="GO:0006935">
    <property type="term" value="P:chemotaxis"/>
    <property type="evidence" value="ECO:0007669"/>
    <property type="project" value="UniProtKB-UniRule"/>
</dbReference>
<dbReference type="PANTHER" id="PTHR42872:SF6">
    <property type="entry name" value="PROTEIN-GLUTAMATE METHYLESTERASE_PROTEIN-GLUTAMINE GLUTAMINASE"/>
    <property type="match status" value="1"/>
</dbReference>
<evidence type="ECO:0000256" key="4">
    <source>
        <dbReference type="PROSITE-ProRule" id="PRU00050"/>
    </source>
</evidence>
<dbReference type="InterPro" id="IPR035909">
    <property type="entry name" value="CheB_C"/>
</dbReference>
<evidence type="ECO:0000256" key="2">
    <source>
        <dbReference type="ARBA" id="ARBA00039140"/>
    </source>
</evidence>
<dbReference type="SUPFAM" id="SSF52738">
    <property type="entry name" value="Methylesterase CheB, C-terminal domain"/>
    <property type="match status" value="1"/>
</dbReference>
<dbReference type="GO" id="GO:0000156">
    <property type="term" value="F:phosphorelay response regulator activity"/>
    <property type="evidence" value="ECO:0007669"/>
    <property type="project" value="InterPro"/>
</dbReference>
<comment type="catalytic activity">
    <reaction evidence="3">
        <text>[protein]-L-glutamate 5-O-methyl ester + H2O = L-glutamyl-[protein] + methanol + H(+)</text>
        <dbReference type="Rhea" id="RHEA:23236"/>
        <dbReference type="Rhea" id="RHEA-COMP:10208"/>
        <dbReference type="Rhea" id="RHEA-COMP:10311"/>
        <dbReference type="ChEBI" id="CHEBI:15377"/>
        <dbReference type="ChEBI" id="CHEBI:15378"/>
        <dbReference type="ChEBI" id="CHEBI:17790"/>
        <dbReference type="ChEBI" id="CHEBI:29973"/>
        <dbReference type="ChEBI" id="CHEBI:82795"/>
        <dbReference type="EC" id="3.1.1.61"/>
    </reaction>
</comment>
<keyword evidence="8" id="KW-1185">Reference proteome</keyword>
<dbReference type="AlphaFoldDB" id="A0AAW9R1C1"/>
<dbReference type="Pfam" id="PF01339">
    <property type="entry name" value="CheB_methylest"/>
    <property type="match status" value="1"/>
</dbReference>
<dbReference type="Gene3D" id="3.40.50.180">
    <property type="entry name" value="Methylesterase CheB, C-terminal domain"/>
    <property type="match status" value="1"/>
</dbReference>
<evidence type="ECO:0000313" key="8">
    <source>
        <dbReference type="Proteomes" id="UP001364472"/>
    </source>
</evidence>
<reference evidence="7 8" key="1">
    <citation type="journal article" date="2016" name="Antonie Van Leeuwenhoek">
        <title>Denitratimonas tolerans gen. nov., sp. nov., a denitrifying bacterium isolated from a bioreactor for tannery wastewater treatment.</title>
        <authorList>
            <person name="Han S.I."/>
            <person name="Kim J.O."/>
            <person name="Lee Y.R."/>
            <person name="Ekpeghere K.I."/>
            <person name="Koh S.C."/>
            <person name="Whang K.S."/>
        </authorList>
    </citation>
    <scope>NUCLEOTIDE SEQUENCE [LARGE SCALE GENOMIC DNA]</scope>
    <source>
        <strain evidence="7 8">KACC 17565</strain>
    </source>
</reference>
<evidence type="ECO:0000256" key="1">
    <source>
        <dbReference type="ARBA" id="ARBA00022801"/>
    </source>
</evidence>
<comment type="caution">
    <text evidence="7">The sequence shown here is derived from an EMBL/GenBank/DDBJ whole genome shotgun (WGS) entry which is preliminary data.</text>
</comment>
<proteinExistence type="predicted"/>
<dbReference type="Proteomes" id="UP001364472">
    <property type="component" value="Unassembled WGS sequence"/>
</dbReference>
<keyword evidence="1 4" id="KW-0378">Hydrolase</keyword>
<name>A0AAW9R1C1_9GAMM</name>
<accession>A0AAW9R1C1</accession>
<feature type="active site" evidence="4">
    <location>
        <position position="543"/>
    </location>
</feature>
<dbReference type="PROSITE" id="PS50122">
    <property type="entry name" value="CHEB"/>
    <property type="match status" value="1"/>
</dbReference>
<evidence type="ECO:0000313" key="7">
    <source>
        <dbReference type="EMBL" id="MEJ1248466.1"/>
    </source>
</evidence>
<dbReference type="GO" id="GO:0005737">
    <property type="term" value="C:cytoplasm"/>
    <property type="evidence" value="ECO:0007669"/>
    <property type="project" value="InterPro"/>
</dbReference>
<evidence type="ECO:0000259" key="6">
    <source>
        <dbReference type="PROSITE" id="PS50122"/>
    </source>
</evidence>
<feature type="domain" description="CheB-type methylesterase" evidence="6">
    <location>
        <begin position="506"/>
        <end position="693"/>
    </location>
</feature>